<dbReference type="GO" id="GO:0000776">
    <property type="term" value="C:kinetochore"/>
    <property type="evidence" value="ECO:0007669"/>
    <property type="project" value="InterPro"/>
</dbReference>
<dbReference type="PANTHER" id="PTHR37329:SF1">
    <property type="entry name" value="KINETOCHORE PROTEIN SOS7"/>
    <property type="match status" value="1"/>
</dbReference>
<dbReference type="GO" id="GO:0034501">
    <property type="term" value="P:protein localization to kinetochore"/>
    <property type="evidence" value="ECO:0007669"/>
    <property type="project" value="InterPro"/>
</dbReference>
<evidence type="ECO:0000313" key="3">
    <source>
        <dbReference type="EMBL" id="KAK7061227.1"/>
    </source>
</evidence>
<keyword evidence="4" id="KW-1185">Reference proteome</keyword>
<feature type="domain" description="Kinetochore protein Sos7 coiled-coil" evidence="2">
    <location>
        <begin position="65"/>
        <end position="140"/>
    </location>
</feature>
<feature type="coiled-coil region" evidence="1">
    <location>
        <begin position="185"/>
        <end position="240"/>
    </location>
</feature>
<dbReference type="Proteomes" id="UP001362999">
    <property type="component" value="Unassembled WGS sequence"/>
</dbReference>
<keyword evidence="1" id="KW-0175">Coiled coil</keyword>
<sequence>MPGTAVDQDAVLQSATSLQIAFEKADIRLVHNANRLNAPPEDGFEGDENKDPAIVAQDLAAQTSFLRKLKFRYLEQNAKSRYITAIVSDIDDAAIVTAEDNKTLSLVCEEKKEKLRVAKAGLAEVRTNIRTLAPAVEQDYVKLKESAAKAALLRQKIIDARLALSRLQHTHPLPRFTIPTAEQRLADQVTQMQALTDDIEQAASKVRSVKGNVKSGTAEVESLRAERAEVEKAVKAAQVNEDDGRLVPLYDQNMASLALHKSTLGISDSHFVSENELKLTYMVRRRPISITLIFEPNTRQLATASVVGLDELGVDVSELLDSHIHTDDAHGLIAAVLAAARAAI</sequence>
<reference evidence="3 4" key="1">
    <citation type="journal article" date="2024" name="J Genomics">
        <title>Draft genome sequencing and assembly of Favolaschia claudopus CIRM-BRFM 2984 isolated from oak limbs.</title>
        <authorList>
            <person name="Navarro D."/>
            <person name="Drula E."/>
            <person name="Chaduli D."/>
            <person name="Cazenave R."/>
            <person name="Ahrendt S."/>
            <person name="Wang J."/>
            <person name="Lipzen A."/>
            <person name="Daum C."/>
            <person name="Barry K."/>
            <person name="Grigoriev I.V."/>
            <person name="Favel A."/>
            <person name="Rosso M.N."/>
            <person name="Martin F."/>
        </authorList>
    </citation>
    <scope>NUCLEOTIDE SEQUENCE [LARGE SCALE GENOMIC DNA]</scope>
    <source>
        <strain evidence="3 4">CIRM-BRFM 2984</strain>
    </source>
</reference>
<name>A0AAW0E6G1_9AGAR</name>
<dbReference type="GO" id="GO:0051315">
    <property type="term" value="P:attachment of mitotic spindle microtubules to kinetochore"/>
    <property type="evidence" value="ECO:0007669"/>
    <property type="project" value="TreeGrafter"/>
</dbReference>
<evidence type="ECO:0000313" key="4">
    <source>
        <dbReference type="Proteomes" id="UP001362999"/>
    </source>
</evidence>
<dbReference type="EMBL" id="JAWWNJ010000002">
    <property type="protein sequence ID" value="KAK7061227.1"/>
    <property type="molecule type" value="Genomic_DNA"/>
</dbReference>
<accession>A0AAW0E6G1</accession>
<evidence type="ECO:0000259" key="2">
    <source>
        <dbReference type="Pfam" id="PF20882"/>
    </source>
</evidence>
<dbReference type="InterPro" id="IPR037475">
    <property type="entry name" value="Sos7"/>
</dbReference>
<dbReference type="InterPro" id="IPR048781">
    <property type="entry name" value="Sos7_CC"/>
</dbReference>
<evidence type="ECO:0000256" key="1">
    <source>
        <dbReference type="SAM" id="Coils"/>
    </source>
</evidence>
<dbReference type="AlphaFoldDB" id="A0AAW0E6G1"/>
<dbReference type="PANTHER" id="PTHR37329">
    <property type="entry name" value="KINETOCHORE PROTEIN SOS7"/>
    <property type="match status" value="1"/>
</dbReference>
<comment type="caution">
    <text evidence="3">The sequence shown here is derived from an EMBL/GenBank/DDBJ whole genome shotgun (WGS) entry which is preliminary data.</text>
</comment>
<organism evidence="3 4">
    <name type="scientific">Favolaschia claudopus</name>
    <dbReference type="NCBI Taxonomy" id="2862362"/>
    <lineage>
        <taxon>Eukaryota</taxon>
        <taxon>Fungi</taxon>
        <taxon>Dikarya</taxon>
        <taxon>Basidiomycota</taxon>
        <taxon>Agaricomycotina</taxon>
        <taxon>Agaricomycetes</taxon>
        <taxon>Agaricomycetidae</taxon>
        <taxon>Agaricales</taxon>
        <taxon>Marasmiineae</taxon>
        <taxon>Mycenaceae</taxon>
        <taxon>Favolaschia</taxon>
    </lineage>
</organism>
<dbReference type="Pfam" id="PF20882">
    <property type="entry name" value="Sos7"/>
    <property type="match status" value="1"/>
</dbReference>
<protein>
    <recommendedName>
        <fullName evidence="2">Kinetochore protein Sos7 coiled-coil domain-containing protein</fullName>
    </recommendedName>
</protein>
<proteinExistence type="predicted"/>
<gene>
    <name evidence="3" type="ORF">R3P38DRAFT_2828283</name>
</gene>